<evidence type="ECO:0000313" key="5">
    <source>
        <dbReference type="Proteomes" id="UP001320420"/>
    </source>
</evidence>
<organism evidence="4 5">
    <name type="scientific">Diatrype stigma</name>
    <dbReference type="NCBI Taxonomy" id="117547"/>
    <lineage>
        <taxon>Eukaryota</taxon>
        <taxon>Fungi</taxon>
        <taxon>Dikarya</taxon>
        <taxon>Ascomycota</taxon>
        <taxon>Pezizomycotina</taxon>
        <taxon>Sordariomycetes</taxon>
        <taxon>Xylariomycetidae</taxon>
        <taxon>Xylariales</taxon>
        <taxon>Diatrypaceae</taxon>
        <taxon>Diatrype</taxon>
    </lineage>
</organism>
<dbReference type="Gene3D" id="2.60.20.10">
    <property type="entry name" value="Crystallins"/>
    <property type="match status" value="1"/>
</dbReference>
<evidence type="ECO:0000256" key="1">
    <source>
        <dbReference type="SAM" id="MobiDB-lite"/>
    </source>
</evidence>
<dbReference type="InterPro" id="IPR038423">
    <property type="entry name" value="CAD_C_sf"/>
</dbReference>
<sequence length="257" mass="26726">MPASTPQVPATEVYFYTHEDYAGGKQAYKVGDDVNLYPGALGDKFRSAAVGSDVKVLAWNHQQHSSSTPSPSSPSGAPFAELTGATTSLASGSGTSSAAALTRFRVVDDDTHAIALRFVAAADADADAEVGEPRYSLKVESADVGEKLLLSEEVDNNNSSSKISGAEKFQLVGTIREDGAPVTTAVYVRDEKTGAYLAAGTVNFKWSAAGGDGDGDGQVDVVEDDDNFPKQLAIERAGPSRFVVTLVSSEPSATITA</sequence>
<feature type="region of interest" description="Disordered" evidence="1">
    <location>
        <begin position="61"/>
        <end position="81"/>
    </location>
</feature>
<dbReference type="InterPro" id="IPR052885">
    <property type="entry name" value="Dictyostelium_CAD"/>
</dbReference>
<keyword evidence="5" id="KW-1185">Reference proteome</keyword>
<evidence type="ECO:0000259" key="2">
    <source>
        <dbReference type="Pfam" id="PF08964"/>
    </source>
</evidence>
<dbReference type="EMBL" id="JAKJXP020000079">
    <property type="protein sequence ID" value="KAK7749066.1"/>
    <property type="molecule type" value="Genomic_DNA"/>
</dbReference>
<gene>
    <name evidence="4" type="ORF">SLS62_008461</name>
</gene>
<protein>
    <recommendedName>
        <fullName evidence="6">Abundant perithecial protein</fullName>
    </recommendedName>
</protein>
<dbReference type="GO" id="GO:0098609">
    <property type="term" value="P:cell-cell adhesion"/>
    <property type="evidence" value="ECO:0007669"/>
    <property type="project" value="InterPro"/>
</dbReference>
<evidence type="ECO:0000313" key="4">
    <source>
        <dbReference type="EMBL" id="KAK7749066.1"/>
    </source>
</evidence>
<dbReference type="InterPro" id="IPR029283">
    <property type="entry name" value="Membrane-bd"/>
</dbReference>
<feature type="domain" description="Calcium-dependent cell adhesion molecule N-terminal" evidence="2">
    <location>
        <begin position="11"/>
        <end position="64"/>
    </location>
</feature>
<accession>A0AAN9UJM6</accession>
<dbReference type="InterPro" id="IPR015059">
    <property type="entry name" value="Ca_cell_adhesion_N_dom"/>
</dbReference>
<name>A0AAN9UJM6_9PEZI</name>
<proteinExistence type="predicted"/>
<comment type="caution">
    <text evidence="4">The sequence shown here is derived from an EMBL/GenBank/DDBJ whole genome shotgun (WGS) entry which is preliminary data.</text>
</comment>
<feature type="domain" description="Calcium-dependent cell adhesion molecule 1 membrane-binding" evidence="3">
    <location>
        <begin position="163"/>
        <end position="246"/>
    </location>
</feature>
<dbReference type="Pfam" id="PF08964">
    <property type="entry name" value="Crystall_3"/>
    <property type="match status" value="1"/>
</dbReference>
<dbReference type="PANTHER" id="PTHR38083:SF1">
    <property type="entry name" value="CALCIUM-DEPENDENT CELL ADHESION MOLECULE 1-RELATED"/>
    <property type="match status" value="1"/>
</dbReference>
<evidence type="ECO:0000259" key="3">
    <source>
        <dbReference type="Pfam" id="PF14564"/>
    </source>
</evidence>
<evidence type="ECO:0008006" key="6">
    <source>
        <dbReference type="Google" id="ProtNLM"/>
    </source>
</evidence>
<feature type="compositionally biased region" description="Low complexity" evidence="1">
    <location>
        <begin position="65"/>
        <end position="75"/>
    </location>
</feature>
<reference evidence="4 5" key="1">
    <citation type="submission" date="2024-02" db="EMBL/GenBank/DDBJ databases">
        <title>De novo assembly and annotation of 12 fungi associated with fruit tree decline syndrome in Ontario, Canada.</title>
        <authorList>
            <person name="Sulman M."/>
            <person name="Ellouze W."/>
            <person name="Ilyukhin E."/>
        </authorList>
    </citation>
    <scope>NUCLEOTIDE SEQUENCE [LARGE SCALE GENOMIC DNA]</scope>
    <source>
        <strain evidence="4 5">M11/M66-122</strain>
    </source>
</reference>
<dbReference type="PANTHER" id="PTHR38083">
    <property type="entry name" value="CALCIUM-DEPENDENT CELL ADHESION MOLECULE 1-RELATED"/>
    <property type="match status" value="1"/>
</dbReference>
<dbReference type="AlphaFoldDB" id="A0AAN9UJM6"/>
<dbReference type="GO" id="GO:0016020">
    <property type="term" value="C:membrane"/>
    <property type="evidence" value="ECO:0007669"/>
    <property type="project" value="InterPro"/>
</dbReference>
<dbReference type="Gene3D" id="2.60.40.1720">
    <property type="entry name" value="Calcium-dependent cell adhesion molecule-1"/>
    <property type="match status" value="1"/>
</dbReference>
<dbReference type="Proteomes" id="UP001320420">
    <property type="component" value="Unassembled WGS sequence"/>
</dbReference>
<dbReference type="Pfam" id="PF14564">
    <property type="entry name" value="Membrane_bind"/>
    <property type="match status" value="1"/>
</dbReference>